<reference evidence="2 3" key="1">
    <citation type="submission" date="2019-08" db="EMBL/GenBank/DDBJ databases">
        <title>Whole genome of Aphis craccivora.</title>
        <authorList>
            <person name="Voronova N.V."/>
            <person name="Shulinski R.S."/>
            <person name="Bandarenka Y.V."/>
            <person name="Zhorov D.G."/>
            <person name="Warner D."/>
        </authorList>
    </citation>
    <scope>NUCLEOTIDE SEQUENCE [LARGE SCALE GENOMIC DNA]</scope>
    <source>
        <strain evidence="2">180601</strain>
        <tissue evidence="2">Whole Body</tissue>
    </source>
</reference>
<gene>
    <name evidence="2" type="ORF">FWK35_00022915</name>
</gene>
<evidence type="ECO:0000313" key="3">
    <source>
        <dbReference type="Proteomes" id="UP000478052"/>
    </source>
</evidence>
<evidence type="ECO:0000259" key="1">
    <source>
        <dbReference type="Pfam" id="PF04937"/>
    </source>
</evidence>
<accession>A0A6G0YQV9</accession>
<dbReference type="InterPro" id="IPR033375">
    <property type="entry name" value="Cggbp1"/>
</dbReference>
<proteinExistence type="predicted"/>
<dbReference type="PANTHER" id="PTHR32344">
    <property type="entry name" value="U1-TYPE DOMAIN-CONTAINING PROTEIN"/>
    <property type="match status" value="1"/>
</dbReference>
<dbReference type="Pfam" id="PF04937">
    <property type="entry name" value="DUF659"/>
    <property type="match status" value="1"/>
</dbReference>
<dbReference type="GO" id="GO:0005634">
    <property type="term" value="C:nucleus"/>
    <property type="evidence" value="ECO:0007669"/>
    <property type="project" value="InterPro"/>
</dbReference>
<feature type="domain" description="DUF659" evidence="1">
    <location>
        <begin position="122"/>
        <end position="279"/>
    </location>
</feature>
<dbReference type="Proteomes" id="UP000478052">
    <property type="component" value="Unassembled WGS sequence"/>
</dbReference>
<dbReference type="SUPFAM" id="SSF53098">
    <property type="entry name" value="Ribonuclease H-like"/>
    <property type="match status" value="1"/>
</dbReference>
<dbReference type="InterPro" id="IPR007021">
    <property type="entry name" value="DUF659"/>
</dbReference>
<dbReference type="GO" id="GO:0006357">
    <property type="term" value="P:regulation of transcription by RNA polymerase II"/>
    <property type="evidence" value="ECO:0007669"/>
    <property type="project" value="InterPro"/>
</dbReference>
<sequence length="495" mass="56579">MPKQRSKKISLFKQWIEPFNADGEVFTSDGTVIYCQLCDRKIPCIKKSQLVQHVETNVHQNGIKRKSNSSKQVFFSEATTSKVNTFNQDLCLSLVAANIPWKKLQNTEFRQFLEKYTNKHIPDESTLRKTYLGPCYQNVISQIRDEVGDSYIWISVDETTDINGRFIANLIIGVLHREKATRSYLISCKELSKTNHSTVTRFVNDSLKILWPTGGNDDKVLLLLSDAAPYMVKSGDVLKVLYPNLIHVTCLAHGLNRVAEKVRDMFPNVNKLVNNIKKIFLKAPSRVEVYREIMQNIPLPPEPVLTRWGTWLEAVVFNASHFEGLKSVITRLDPDSSASIKKCSDIIKIKSVKNDLTFIKCNFEILVKCIKKLEQSKLTLKESLDIVQKCSTQLKNIPGDKGHQICLKMEDVLQKNQGYQMLSGIQKVLSGDEDGHLPINYSPDMASNMKFSPITSVDVERSFSLYKHILSDRRTHMTPEHMEQYIVINCFMRDT</sequence>
<dbReference type="EMBL" id="VUJU01002757">
    <property type="protein sequence ID" value="KAF0760196.1"/>
    <property type="molecule type" value="Genomic_DNA"/>
</dbReference>
<dbReference type="OrthoDB" id="6596666at2759"/>
<name>A0A6G0YQV9_APHCR</name>
<dbReference type="AlphaFoldDB" id="A0A6G0YQV9"/>
<dbReference type="GO" id="GO:0003690">
    <property type="term" value="F:double-stranded DNA binding"/>
    <property type="evidence" value="ECO:0007669"/>
    <property type="project" value="InterPro"/>
</dbReference>
<keyword evidence="3" id="KW-1185">Reference proteome</keyword>
<organism evidence="2 3">
    <name type="scientific">Aphis craccivora</name>
    <name type="common">Cowpea aphid</name>
    <dbReference type="NCBI Taxonomy" id="307492"/>
    <lineage>
        <taxon>Eukaryota</taxon>
        <taxon>Metazoa</taxon>
        <taxon>Ecdysozoa</taxon>
        <taxon>Arthropoda</taxon>
        <taxon>Hexapoda</taxon>
        <taxon>Insecta</taxon>
        <taxon>Pterygota</taxon>
        <taxon>Neoptera</taxon>
        <taxon>Paraneoptera</taxon>
        <taxon>Hemiptera</taxon>
        <taxon>Sternorrhyncha</taxon>
        <taxon>Aphidomorpha</taxon>
        <taxon>Aphidoidea</taxon>
        <taxon>Aphididae</taxon>
        <taxon>Aphidini</taxon>
        <taxon>Aphis</taxon>
        <taxon>Aphis</taxon>
    </lineage>
</organism>
<dbReference type="InterPro" id="IPR012337">
    <property type="entry name" value="RNaseH-like_sf"/>
</dbReference>
<evidence type="ECO:0000313" key="2">
    <source>
        <dbReference type="EMBL" id="KAF0760196.1"/>
    </source>
</evidence>
<protein>
    <submittedName>
        <fullName evidence="2">DUF659 domain-containing protein</fullName>
    </submittedName>
</protein>
<dbReference type="PANTHER" id="PTHR32344:SF1">
    <property type="entry name" value="U1-TYPE DOMAIN-CONTAINING PROTEIN"/>
    <property type="match status" value="1"/>
</dbReference>
<comment type="caution">
    <text evidence="2">The sequence shown here is derived from an EMBL/GenBank/DDBJ whole genome shotgun (WGS) entry which is preliminary data.</text>
</comment>